<proteinExistence type="predicted"/>
<accession>A0ABW3HSW2</accession>
<sequence>MKECIVHFKLIRGASSKMLRALIMLPNEKQPEISDFIRAFAQLGYHVVLENERELIFAPATTGETYKLDITSIEVKGETEEAPEHDGELRAILEHLVRRGW</sequence>
<name>A0ABW3HSW2_9BACL</name>
<dbReference type="RefSeq" id="WP_377564835.1">
    <property type="nucleotide sequence ID" value="NZ_JBHTJZ010000020.1"/>
</dbReference>
<comment type="caution">
    <text evidence="1">The sequence shown here is derived from an EMBL/GenBank/DDBJ whole genome shotgun (WGS) entry which is preliminary data.</text>
</comment>
<reference evidence="2" key="1">
    <citation type="journal article" date="2019" name="Int. J. Syst. Evol. Microbiol.">
        <title>The Global Catalogue of Microorganisms (GCM) 10K type strain sequencing project: providing services to taxonomists for standard genome sequencing and annotation.</title>
        <authorList>
            <consortium name="The Broad Institute Genomics Platform"/>
            <consortium name="The Broad Institute Genome Sequencing Center for Infectious Disease"/>
            <person name="Wu L."/>
            <person name="Ma J."/>
        </authorList>
    </citation>
    <scope>NUCLEOTIDE SEQUENCE [LARGE SCALE GENOMIC DNA]</scope>
    <source>
        <strain evidence="2">CCUG 59129</strain>
    </source>
</reference>
<evidence type="ECO:0000313" key="2">
    <source>
        <dbReference type="Proteomes" id="UP001596989"/>
    </source>
</evidence>
<keyword evidence="2" id="KW-1185">Reference proteome</keyword>
<dbReference type="Proteomes" id="UP001596989">
    <property type="component" value="Unassembled WGS sequence"/>
</dbReference>
<gene>
    <name evidence="1" type="ORF">ACFQ2I_13315</name>
</gene>
<dbReference type="EMBL" id="JBHTJZ010000020">
    <property type="protein sequence ID" value="MFD0960365.1"/>
    <property type="molecule type" value="Genomic_DNA"/>
</dbReference>
<evidence type="ECO:0000313" key="1">
    <source>
        <dbReference type="EMBL" id="MFD0960365.1"/>
    </source>
</evidence>
<organism evidence="1 2">
    <name type="scientific">Paenibacillus chungangensis</name>
    <dbReference type="NCBI Taxonomy" id="696535"/>
    <lineage>
        <taxon>Bacteria</taxon>
        <taxon>Bacillati</taxon>
        <taxon>Bacillota</taxon>
        <taxon>Bacilli</taxon>
        <taxon>Bacillales</taxon>
        <taxon>Paenibacillaceae</taxon>
        <taxon>Paenibacillus</taxon>
    </lineage>
</organism>
<protein>
    <submittedName>
        <fullName evidence="1">Uncharacterized protein</fullName>
    </submittedName>
</protein>